<keyword evidence="1" id="KW-0812">Transmembrane</keyword>
<keyword evidence="3" id="KW-1185">Reference proteome</keyword>
<evidence type="ECO:0000313" key="2">
    <source>
        <dbReference type="EMBL" id="TWI85283.1"/>
    </source>
</evidence>
<keyword evidence="1" id="KW-0472">Membrane</keyword>
<organism evidence="2 3">
    <name type="scientific">Lacibacter cauensis</name>
    <dbReference type="NCBI Taxonomy" id="510947"/>
    <lineage>
        <taxon>Bacteria</taxon>
        <taxon>Pseudomonadati</taxon>
        <taxon>Bacteroidota</taxon>
        <taxon>Chitinophagia</taxon>
        <taxon>Chitinophagales</taxon>
        <taxon>Chitinophagaceae</taxon>
        <taxon>Lacibacter</taxon>
    </lineage>
</organism>
<sequence length="127" mass="14915">MIISYKKMLFGARLTLLVCIIVSLCLYLTYKRTIENENPIDYSLVSQKQSYWRGTNYKLEVIFNTRRHLVSISRAMSDSIDMAKMPKLYYNKFTSSIISNYHKSTALKVISILSILFFLSFLLKNKY</sequence>
<evidence type="ECO:0000256" key="1">
    <source>
        <dbReference type="SAM" id="Phobius"/>
    </source>
</evidence>
<dbReference type="RefSeq" id="WP_144884039.1">
    <property type="nucleotide sequence ID" value="NZ_VLLE01000002.1"/>
</dbReference>
<keyword evidence="1" id="KW-1133">Transmembrane helix</keyword>
<proteinExistence type="predicted"/>
<dbReference type="AlphaFoldDB" id="A0A562SVU5"/>
<reference evidence="2 3" key="1">
    <citation type="journal article" date="2015" name="Stand. Genomic Sci.">
        <title>Genomic Encyclopedia of Bacterial and Archaeal Type Strains, Phase III: the genomes of soil and plant-associated and newly described type strains.</title>
        <authorList>
            <person name="Whitman W.B."/>
            <person name="Woyke T."/>
            <person name="Klenk H.P."/>
            <person name="Zhou Y."/>
            <person name="Lilburn T.G."/>
            <person name="Beck B.J."/>
            <person name="De Vos P."/>
            <person name="Vandamme P."/>
            <person name="Eisen J.A."/>
            <person name="Garrity G."/>
            <person name="Hugenholtz P."/>
            <person name="Kyrpides N.C."/>
        </authorList>
    </citation>
    <scope>NUCLEOTIDE SEQUENCE [LARGE SCALE GENOMIC DNA]</scope>
    <source>
        <strain evidence="2 3">CGMCC 1.7271</strain>
    </source>
</reference>
<accession>A0A562SVU5</accession>
<feature type="transmembrane region" description="Helical" evidence="1">
    <location>
        <begin position="105"/>
        <end position="123"/>
    </location>
</feature>
<feature type="transmembrane region" description="Helical" evidence="1">
    <location>
        <begin position="12"/>
        <end position="30"/>
    </location>
</feature>
<comment type="caution">
    <text evidence="2">The sequence shown here is derived from an EMBL/GenBank/DDBJ whole genome shotgun (WGS) entry which is preliminary data.</text>
</comment>
<gene>
    <name evidence="2" type="ORF">IQ13_0442</name>
</gene>
<evidence type="ECO:0000313" key="3">
    <source>
        <dbReference type="Proteomes" id="UP000316167"/>
    </source>
</evidence>
<dbReference type="Proteomes" id="UP000316167">
    <property type="component" value="Unassembled WGS sequence"/>
</dbReference>
<name>A0A562SVU5_9BACT</name>
<dbReference type="EMBL" id="VLLE01000002">
    <property type="protein sequence ID" value="TWI85283.1"/>
    <property type="molecule type" value="Genomic_DNA"/>
</dbReference>
<protein>
    <submittedName>
        <fullName evidence="2">Uncharacterized protein</fullName>
    </submittedName>
</protein>